<dbReference type="eggNOG" id="COG0723">
    <property type="taxonomic scope" value="Bacteria"/>
</dbReference>
<keyword evidence="9" id="KW-0001">2Fe-2S</keyword>
<evidence type="ECO:0000256" key="16">
    <source>
        <dbReference type="ARBA" id="ARBA00023136"/>
    </source>
</evidence>
<keyword evidence="15" id="KW-0411">Iron-sulfur</keyword>
<evidence type="ECO:0000256" key="3">
    <source>
        <dbReference type="ARBA" id="ARBA00010651"/>
    </source>
</evidence>
<keyword evidence="10" id="KW-0479">Metal-binding</keyword>
<proteinExistence type="inferred from homology"/>
<evidence type="ECO:0000256" key="14">
    <source>
        <dbReference type="ARBA" id="ARBA00023004"/>
    </source>
</evidence>
<evidence type="ECO:0000256" key="10">
    <source>
        <dbReference type="ARBA" id="ARBA00022723"/>
    </source>
</evidence>
<dbReference type="OrthoDB" id="9802613at2"/>
<evidence type="ECO:0000256" key="5">
    <source>
        <dbReference type="ARBA" id="ARBA00022448"/>
    </source>
</evidence>
<name>E5XMM4_SEGRC</name>
<feature type="domain" description="Rieske" evidence="21">
    <location>
        <begin position="299"/>
        <end position="365"/>
    </location>
</feature>
<dbReference type="InterPro" id="IPR036922">
    <property type="entry name" value="Rieske_2Fe-2S_sf"/>
</dbReference>
<evidence type="ECO:0000256" key="18">
    <source>
        <dbReference type="ARBA" id="ARBA00029586"/>
    </source>
</evidence>
<dbReference type="AlphaFoldDB" id="E5XMM4"/>
<evidence type="ECO:0000256" key="6">
    <source>
        <dbReference type="ARBA" id="ARBA00022475"/>
    </source>
</evidence>
<accession>E5XMM4</accession>
<evidence type="ECO:0000259" key="21">
    <source>
        <dbReference type="PROSITE" id="PS51296"/>
    </source>
</evidence>
<evidence type="ECO:0000256" key="11">
    <source>
        <dbReference type="ARBA" id="ARBA00022982"/>
    </source>
</evidence>
<evidence type="ECO:0000256" key="17">
    <source>
        <dbReference type="ARBA" id="ARBA00023157"/>
    </source>
</evidence>
<keyword evidence="23" id="KW-1185">Reference proteome</keyword>
<keyword evidence="14" id="KW-0408">Iron</keyword>
<evidence type="ECO:0000256" key="8">
    <source>
        <dbReference type="ARBA" id="ARBA00022692"/>
    </source>
</evidence>
<dbReference type="CDD" id="cd03467">
    <property type="entry name" value="Rieske"/>
    <property type="match status" value="1"/>
</dbReference>
<keyword evidence="5" id="KW-0813">Transport</keyword>
<evidence type="ECO:0000256" key="1">
    <source>
        <dbReference type="ARBA" id="ARBA00002494"/>
    </source>
</evidence>
<evidence type="ECO:0000256" key="4">
    <source>
        <dbReference type="ARBA" id="ARBA00015816"/>
    </source>
</evidence>
<comment type="caution">
    <text evidence="22">The sequence shown here is derived from an EMBL/GenBank/DDBJ whole genome shotgun (WGS) entry which is preliminary data.</text>
</comment>
<dbReference type="GO" id="GO:0004497">
    <property type="term" value="F:monooxygenase activity"/>
    <property type="evidence" value="ECO:0007669"/>
    <property type="project" value="UniProtKB-ARBA"/>
</dbReference>
<dbReference type="InterPro" id="IPR014349">
    <property type="entry name" value="Rieske_Fe-S_prot"/>
</dbReference>
<keyword evidence="16 20" id="KW-0472">Membrane</keyword>
<dbReference type="PROSITE" id="PS51296">
    <property type="entry name" value="RIESKE"/>
    <property type="match status" value="1"/>
</dbReference>
<organism evidence="22 23">
    <name type="scientific">Segniliparus rugosus (strain ATCC BAA-974 / DSM 45345 / CCUG 50838 / CIP 108380 / JCM 13579 / CDC 945)</name>
    <dbReference type="NCBI Taxonomy" id="679197"/>
    <lineage>
        <taxon>Bacteria</taxon>
        <taxon>Bacillati</taxon>
        <taxon>Actinomycetota</taxon>
        <taxon>Actinomycetes</taxon>
        <taxon>Mycobacteriales</taxon>
        <taxon>Segniliparaceae</taxon>
        <taxon>Segniliparus</taxon>
    </lineage>
</organism>
<dbReference type="Pfam" id="PF00355">
    <property type="entry name" value="Rieske"/>
    <property type="match status" value="1"/>
</dbReference>
<comment type="similarity">
    <text evidence="3">Belongs to the Rieske iron-sulfur protein family.</text>
</comment>
<keyword evidence="7" id="KW-0679">Respiratory chain</keyword>
<dbReference type="EMBL" id="ACZI02000003">
    <property type="protein sequence ID" value="EFV14369.1"/>
    <property type="molecule type" value="Genomic_DNA"/>
</dbReference>
<keyword evidence="13" id="KW-0560">Oxidoreductase</keyword>
<keyword evidence="8 20" id="KW-0812">Transmembrane</keyword>
<dbReference type="Proteomes" id="UP000004816">
    <property type="component" value="Unassembled WGS sequence"/>
</dbReference>
<feature type="transmembrane region" description="Helical" evidence="20">
    <location>
        <begin position="97"/>
        <end position="117"/>
    </location>
</feature>
<dbReference type="InterPro" id="IPR017941">
    <property type="entry name" value="Rieske_2Fe-2S"/>
</dbReference>
<dbReference type="Pfam" id="PF19297">
    <property type="entry name" value="QcrA_N"/>
    <property type="match status" value="1"/>
</dbReference>
<keyword evidence="6" id="KW-1003">Cell membrane</keyword>
<feature type="transmembrane region" description="Helical" evidence="20">
    <location>
        <begin position="166"/>
        <end position="187"/>
    </location>
</feature>
<sequence length="383" mass="42965">MTQEQPTDPTPEELSRMSRDELVTLGLAKDGVRLIHRTERWAVPGTKAEKRAERLVAFWLFLGGFAALALLGVFLFGHWEYAGPGERGYTAYTWETPLIGITMGVSILALGIGAIVYTKRFIPEEIAVQDRHDGGSKPVDKLTFGAILNDSLETSTLPRRTMIKRALLFSGSVFGAAAGIFFLGGAIRNPWAKGNDSDLWHTGWTPRKGEEGKPIYLRRYTPQDIYSVEIVKPEDLASGGMETVFPWRESDGKGETEESRERLFESFHGIRNPVMLIRLRQEDAQRVVKRKGQENFNYGEYYAYTKVCSHVGCPTSLYEQQTNRILCPCHQSQFDALHYGKPIFGPAARALAQLPITVNEEGYLVANGDFIEPVGPAFWERRS</sequence>
<keyword evidence="12 20" id="KW-1133">Transmembrane helix</keyword>
<evidence type="ECO:0000256" key="7">
    <source>
        <dbReference type="ARBA" id="ARBA00022660"/>
    </source>
</evidence>
<comment type="function">
    <text evidence="1">Iron-sulfur subunit of the cytochrome bc1 complex, an essential component of the respiratory electron transport chain required for ATP synthesis. The bc1 complex catalyzes the oxidation of menaquinol and the reduction of cytochrome c in the respiratory chain. The bc1 complex operates through a Q-cycle mechanism that couples electron transfer to generation of the proton gradient that drives ATP synthesis.</text>
</comment>
<evidence type="ECO:0000256" key="13">
    <source>
        <dbReference type="ARBA" id="ARBA00023002"/>
    </source>
</evidence>
<keyword evidence="11" id="KW-0249">Electron transport</keyword>
<evidence type="ECO:0000256" key="15">
    <source>
        <dbReference type="ARBA" id="ARBA00023014"/>
    </source>
</evidence>
<dbReference type="SUPFAM" id="SSF50022">
    <property type="entry name" value="ISP domain"/>
    <property type="match status" value="1"/>
</dbReference>
<evidence type="ECO:0000256" key="9">
    <source>
        <dbReference type="ARBA" id="ARBA00022714"/>
    </source>
</evidence>
<dbReference type="GO" id="GO:0005886">
    <property type="term" value="C:plasma membrane"/>
    <property type="evidence" value="ECO:0007669"/>
    <property type="project" value="UniProtKB-SubCell"/>
</dbReference>
<evidence type="ECO:0000256" key="20">
    <source>
        <dbReference type="SAM" id="Phobius"/>
    </source>
</evidence>
<evidence type="ECO:0000256" key="12">
    <source>
        <dbReference type="ARBA" id="ARBA00022989"/>
    </source>
</evidence>
<protein>
    <recommendedName>
        <fullName evidence="4">Cytochrome bc1 complex Rieske iron-sulfur subunit</fullName>
    </recommendedName>
    <alternativeName>
        <fullName evidence="18">Cytochrome bc1 reductase complex subunit QcrA</fullName>
    </alternativeName>
    <alternativeName>
        <fullName evidence="19">Rieske iron-sulfur protein</fullName>
    </alternativeName>
</protein>
<evidence type="ECO:0000256" key="2">
    <source>
        <dbReference type="ARBA" id="ARBA00004651"/>
    </source>
</evidence>
<evidence type="ECO:0000313" key="23">
    <source>
        <dbReference type="Proteomes" id="UP000004816"/>
    </source>
</evidence>
<dbReference type="InterPro" id="IPR045603">
    <property type="entry name" value="QcrA_N"/>
</dbReference>
<dbReference type="PANTHER" id="PTHR10134">
    <property type="entry name" value="CYTOCHROME B-C1 COMPLEX SUBUNIT RIESKE, MITOCHONDRIAL"/>
    <property type="match status" value="1"/>
</dbReference>
<evidence type="ECO:0000313" key="22">
    <source>
        <dbReference type="EMBL" id="EFV14369.1"/>
    </source>
</evidence>
<comment type="subcellular location">
    <subcellularLocation>
        <location evidence="2">Cell membrane</location>
        <topology evidence="2">Multi-pass membrane protein</topology>
    </subcellularLocation>
</comment>
<dbReference type="STRING" id="679197.HMPREF9336_00744"/>
<keyword evidence="17" id="KW-1015">Disulfide bond</keyword>
<dbReference type="RefSeq" id="WP_007467956.1">
    <property type="nucleotide sequence ID" value="NZ_KI391954.1"/>
</dbReference>
<feature type="transmembrane region" description="Helical" evidence="20">
    <location>
        <begin position="56"/>
        <end position="77"/>
    </location>
</feature>
<dbReference type="HOGENOM" id="CLU_050668_0_0_11"/>
<evidence type="ECO:0000256" key="19">
    <source>
        <dbReference type="ARBA" id="ARBA00032409"/>
    </source>
</evidence>
<reference evidence="22 23" key="1">
    <citation type="journal article" date="2011" name="Stand. Genomic Sci.">
        <title>High quality draft genome sequence of Segniliparus rugosus CDC 945(T)= (ATCC BAA-974(T)).</title>
        <authorList>
            <person name="Earl A.M."/>
            <person name="Desjardins C.A."/>
            <person name="Fitzgerald M.G."/>
            <person name="Arachchi H.M."/>
            <person name="Zeng Q."/>
            <person name="Mehta T."/>
            <person name="Griggs A."/>
            <person name="Birren B.W."/>
            <person name="Toney N.C."/>
            <person name="Carr J."/>
            <person name="Posey J."/>
            <person name="Butler W.R."/>
        </authorList>
    </citation>
    <scope>NUCLEOTIDE SEQUENCE [LARGE SCALE GENOMIC DNA]</scope>
    <source>
        <strain evidence="23">ATCC BAA-974 / DSM 45345 / CCUG 50838 / CIP 108380 / JCM 13579 / CDC 945</strain>
    </source>
</reference>
<dbReference type="GO" id="GO:0046872">
    <property type="term" value="F:metal ion binding"/>
    <property type="evidence" value="ECO:0007669"/>
    <property type="project" value="UniProtKB-KW"/>
</dbReference>
<dbReference type="GO" id="GO:0051537">
    <property type="term" value="F:2 iron, 2 sulfur cluster binding"/>
    <property type="evidence" value="ECO:0007669"/>
    <property type="project" value="UniProtKB-KW"/>
</dbReference>
<dbReference type="Gene3D" id="2.102.10.10">
    <property type="entry name" value="Rieske [2Fe-2S] iron-sulphur domain"/>
    <property type="match status" value="1"/>
</dbReference>
<dbReference type="GO" id="GO:0016705">
    <property type="term" value="F:oxidoreductase activity, acting on paired donors, with incorporation or reduction of molecular oxygen"/>
    <property type="evidence" value="ECO:0007669"/>
    <property type="project" value="UniProtKB-ARBA"/>
</dbReference>
<gene>
    <name evidence="22" type="ORF">HMPREF9336_00744</name>
</gene>